<reference evidence="2" key="1">
    <citation type="journal article" date="2019" name="Int. J. Syst. Evol. Microbiol.">
        <title>The Global Catalogue of Microorganisms (GCM) 10K type strain sequencing project: providing services to taxonomists for standard genome sequencing and annotation.</title>
        <authorList>
            <consortium name="The Broad Institute Genomics Platform"/>
            <consortium name="The Broad Institute Genome Sequencing Center for Infectious Disease"/>
            <person name="Wu L."/>
            <person name="Ma J."/>
        </authorList>
    </citation>
    <scope>NUCLEOTIDE SEQUENCE [LARGE SCALE GENOMIC DNA]</scope>
    <source>
        <strain evidence="2">JCM 17326</strain>
    </source>
</reference>
<dbReference type="NCBIfam" id="NF047838">
    <property type="entry name" value="SCO4402_fam"/>
    <property type="match status" value="1"/>
</dbReference>
<dbReference type="Proteomes" id="UP001500630">
    <property type="component" value="Unassembled WGS sequence"/>
</dbReference>
<dbReference type="Pfam" id="PF25656">
    <property type="entry name" value="DUF7945"/>
    <property type="match status" value="1"/>
</dbReference>
<sequence>MQWPGRRKDVLEALRALSDRDYQDQHWRSEKGRPDLTAAVHWLIDDTFIDEHGAQALISYLFLDQREADLVQLVVDTLLRVLDDLGPVAPDNAYLDHPGWINVLHAAGTAHAAMSSDKEDV</sequence>
<keyword evidence="2" id="KW-1185">Reference proteome</keyword>
<protein>
    <submittedName>
        <fullName evidence="1">Uncharacterized protein</fullName>
    </submittedName>
</protein>
<name>A0ABP6XM11_9ACTN</name>
<evidence type="ECO:0000313" key="1">
    <source>
        <dbReference type="EMBL" id="GAA3569458.1"/>
    </source>
</evidence>
<dbReference type="EMBL" id="BAABDQ010000013">
    <property type="protein sequence ID" value="GAA3569458.1"/>
    <property type="molecule type" value="Genomic_DNA"/>
</dbReference>
<proteinExistence type="predicted"/>
<organism evidence="1 2">
    <name type="scientific">Nonomuraea rosea</name>
    <dbReference type="NCBI Taxonomy" id="638574"/>
    <lineage>
        <taxon>Bacteria</taxon>
        <taxon>Bacillati</taxon>
        <taxon>Actinomycetota</taxon>
        <taxon>Actinomycetes</taxon>
        <taxon>Streptosporangiales</taxon>
        <taxon>Streptosporangiaceae</taxon>
        <taxon>Nonomuraea</taxon>
    </lineage>
</organism>
<dbReference type="InterPro" id="IPR057705">
    <property type="entry name" value="DUF7945"/>
</dbReference>
<evidence type="ECO:0000313" key="2">
    <source>
        <dbReference type="Proteomes" id="UP001500630"/>
    </source>
</evidence>
<gene>
    <name evidence="1" type="ORF">GCM10022419_057960</name>
</gene>
<accession>A0ABP6XM11</accession>
<comment type="caution">
    <text evidence="1">The sequence shown here is derived from an EMBL/GenBank/DDBJ whole genome shotgun (WGS) entry which is preliminary data.</text>
</comment>